<protein>
    <submittedName>
        <fullName evidence="3">Collagen_mid domain-containing protein</fullName>
    </submittedName>
</protein>
<keyword evidence="2" id="KW-1185">Reference proteome</keyword>
<dbReference type="Pfam" id="PF15984">
    <property type="entry name" value="Collagen_mid"/>
    <property type="match status" value="2"/>
</dbReference>
<evidence type="ECO:0000313" key="2">
    <source>
        <dbReference type="Proteomes" id="UP000095287"/>
    </source>
</evidence>
<reference evidence="3" key="1">
    <citation type="submission" date="2016-11" db="UniProtKB">
        <authorList>
            <consortium name="WormBaseParasite"/>
        </authorList>
    </citation>
    <scope>IDENTIFICATION</scope>
</reference>
<dbReference type="AlphaFoldDB" id="A0A1I8AEA7"/>
<dbReference type="Proteomes" id="UP000095287">
    <property type="component" value="Unplaced"/>
</dbReference>
<evidence type="ECO:0000259" key="1">
    <source>
        <dbReference type="Pfam" id="PF15984"/>
    </source>
</evidence>
<accession>A0A1I8AEA7</accession>
<proteinExistence type="predicted"/>
<organism evidence="2 3">
    <name type="scientific">Steinernema glaseri</name>
    <dbReference type="NCBI Taxonomy" id="37863"/>
    <lineage>
        <taxon>Eukaryota</taxon>
        <taxon>Metazoa</taxon>
        <taxon>Ecdysozoa</taxon>
        <taxon>Nematoda</taxon>
        <taxon>Chromadorea</taxon>
        <taxon>Rhabditida</taxon>
        <taxon>Tylenchina</taxon>
        <taxon>Panagrolaimomorpha</taxon>
        <taxon>Strongyloidoidea</taxon>
        <taxon>Steinernematidae</taxon>
        <taxon>Steinernema</taxon>
    </lineage>
</organism>
<sequence>MARYLLHVYQQPLEGVLTLQIGVRHESKEFSKKRLGTTQLATCRCRYIGHQRRRSGWLLLARRLTQNALGNLGQAVDNVVPLNLSKTGNQLGKTLDGALKPVTDIVTDTTRTVGGVTGLGQPVNGLTNQVGGVVTNLGDQLGKTGLPLNLGEGAGGLLSHLGQAVSSVGGLLVNDPKNPNPLGNTLHHATKGVEVLTGSLLGEGSLLHPLTSQLGLGGILLADGGEPILKPALGNVGQTVDNILPLGLNPILGDVGGALDNTVAPIAATVTNVTQQVGDGLGVGQPINALLGGVGSALGNVGSQLDNAAPLGLGGVVEHLGQAVASAGGLLHKTDANTNPLGNTLNHATQAVASLTGGLGGITGGEGGGLLAPVTGLLGGLGGGDTANGGLLAPVTGLLGGLTGGLGGGDAANGGLLAPVTNLVGGLTGGLGGGEGANGGLLAPVTNLVGGLT</sequence>
<feature type="domain" description="Bacterial collagen-like protein middle" evidence="1">
    <location>
        <begin position="85"/>
        <end position="172"/>
    </location>
</feature>
<name>A0A1I8AEA7_9BILA</name>
<feature type="domain" description="Bacterial collagen-like protein middle" evidence="1">
    <location>
        <begin position="176"/>
        <end position="332"/>
    </location>
</feature>
<dbReference type="WBParaSite" id="L893_g4847.t1">
    <property type="protein sequence ID" value="L893_g4847.t1"/>
    <property type="gene ID" value="L893_g4847"/>
</dbReference>
<dbReference type="InterPro" id="IPR031929">
    <property type="entry name" value="CLP_mid"/>
</dbReference>
<evidence type="ECO:0000313" key="3">
    <source>
        <dbReference type="WBParaSite" id="L893_g4847.t1"/>
    </source>
</evidence>